<accession>L1JNG2</accession>
<dbReference type="GeneID" id="17306716"/>
<reference evidence="2 4" key="1">
    <citation type="journal article" date="2012" name="Nature">
        <title>Algal genomes reveal evolutionary mosaicism and the fate of nucleomorphs.</title>
        <authorList>
            <consortium name="DOE Joint Genome Institute"/>
            <person name="Curtis B.A."/>
            <person name="Tanifuji G."/>
            <person name="Burki F."/>
            <person name="Gruber A."/>
            <person name="Irimia M."/>
            <person name="Maruyama S."/>
            <person name="Arias M.C."/>
            <person name="Ball S.G."/>
            <person name="Gile G.H."/>
            <person name="Hirakawa Y."/>
            <person name="Hopkins J.F."/>
            <person name="Kuo A."/>
            <person name="Rensing S.A."/>
            <person name="Schmutz J."/>
            <person name="Symeonidi A."/>
            <person name="Elias M."/>
            <person name="Eveleigh R.J."/>
            <person name="Herman E.K."/>
            <person name="Klute M.J."/>
            <person name="Nakayama T."/>
            <person name="Obornik M."/>
            <person name="Reyes-Prieto A."/>
            <person name="Armbrust E.V."/>
            <person name="Aves S.J."/>
            <person name="Beiko R.G."/>
            <person name="Coutinho P."/>
            <person name="Dacks J.B."/>
            <person name="Durnford D.G."/>
            <person name="Fast N.M."/>
            <person name="Green B.R."/>
            <person name="Grisdale C.J."/>
            <person name="Hempel F."/>
            <person name="Henrissat B."/>
            <person name="Hoppner M.P."/>
            <person name="Ishida K."/>
            <person name="Kim E."/>
            <person name="Koreny L."/>
            <person name="Kroth P.G."/>
            <person name="Liu Y."/>
            <person name="Malik S.B."/>
            <person name="Maier U.G."/>
            <person name="McRose D."/>
            <person name="Mock T."/>
            <person name="Neilson J.A."/>
            <person name="Onodera N.T."/>
            <person name="Poole A.M."/>
            <person name="Pritham E.J."/>
            <person name="Richards T.A."/>
            <person name="Rocap G."/>
            <person name="Roy S.W."/>
            <person name="Sarai C."/>
            <person name="Schaack S."/>
            <person name="Shirato S."/>
            <person name="Slamovits C.H."/>
            <person name="Spencer D.F."/>
            <person name="Suzuki S."/>
            <person name="Worden A.Z."/>
            <person name="Zauner S."/>
            <person name="Barry K."/>
            <person name="Bell C."/>
            <person name="Bharti A.K."/>
            <person name="Crow J.A."/>
            <person name="Grimwood J."/>
            <person name="Kramer R."/>
            <person name="Lindquist E."/>
            <person name="Lucas S."/>
            <person name="Salamov A."/>
            <person name="McFadden G.I."/>
            <person name="Lane C.E."/>
            <person name="Keeling P.J."/>
            <person name="Gray M.W."/>
            <person name="Grigoriev I.V."/>
            <person name="Archibald J.M."/>
        </authorList>
    </citation>
    <scope>NUCLEOTIDE SEQUENCE</scope>
    <source>
        <strain evidence="2 4">CCMP2712</strain>
    </source>
</reference>
<evidence type="ECO:0000256" key="1">
    <source>
        <dbReference type="SAM" id="MobiDB-lite"/>
    </source>
</evidence>
<dbReference type="EnsemblProtists" id="EKX49992">
    <property type="protein sequence ID" value="EKX49992"/>
    <property type="gene ID" value="GUITHDRAFT_104388"/>
</dbReference>
<sequence length="214" mass="22854">MEDCRIFEIGTRVVMCPSKRWQGVGSISRLHDNGTTCAVKWDSGRLDRSLLLSDLIVKKAGGTGFSPSSSPKVLRAGSQSGADKEQEQPSQSHAYDEMNGGEENPSEEMSRWQDDDADSEERKGGSGGGGGDVKTKDQQVQTDSFLAGAPTRPWTVSRAQQTDEFEDEKAILKSRGGKDASAGGRNASGLGLTLLLLSTVALVSLCKAKNFSLL</sequence>
<dbReference type="RefSeq" id="XP_005836972.1">
    <property type="nucleotide sequence ID" value="XM_005836915.1"/>
</dbReference>
<proteinExistence type="predicted"/>
<keyword evidence="4" id="KW-1185">Reference proteome</keyword>
<dbReference type="Proteomes" id="UP000011087">
    <property type="component" value="Unassembled WGS sequence"/>
</dbReference>
<evidence type="ECO:0000313" key="2">
    <source>
        <dbReference type="EMBL" id="EKX49992.1"/>
    </source>
</evidence>
<reference evidence="4" key="2">
    <citation type="submission" date="2012-11" db="EMBL/GenBank/DDBJ databases">
        <authorList>
            <person name="Kuo A."/>
            <person name="Curtis B.A."/>
            <person name="Tanifuji G."/>
            <person name="Burki F."/>
            <person name="Gruber A."/>
            <person name="Irimia M."/>
            <person name="Maruyama S."/>
            <person name="Arias M.C."/>
            <person name="Ball S.G."/>
            <person name="Gile G.H."/>
            <person name="Hirakawa Y."/>
            <person name="Hopkins J.F."/>
            <person name="Rensing S.A."/>
            <person name="Schmutz J."/>
            <person name="Symeonidi A."/>
            <person name="Elias M."/>
            <person name="Eveleigh R.J."/>
            <person name="Herman E.K."/>
            <person name="Klute M.J."/>
            <person name="Nakayama T."/>
            <person name="Obornik M."/>
            <person name="Reyes-Prieto A."/>
            <person name="Armbrust E.V."/>
            <person name="Aves S.J."/>
            <person name="Beiko R.G."/>
            <person name="Coutinho P."/>
            <person name="Dacks J.B."/>
            <person name="Durnford D.G."/>
            <person name="Fast N.M."/>
            <person name="Green B.R."/>
            <person name="Grisdale C."/>
            <person name="Hempe F."/>
            <person name="Henrissat B."/>
            <person name="Hoppner M.P."/>
            <person name="Ishida K.-I."/>
            <person name="Kim E."/>
            <person name="Koreny L."/>
            <person name="Kroth P.G."/>
            <person name="Liu Y."/>
            <person name="Malik S.-B."/>
            <person name="Maier U.G."/>
            <person name="McRose D."/>
            <person name="Mock T."/>
            <person name="Neilson J.A."/>
            <person name="Onodera N.T."/>
            <person name="Poole A.M."/>
            <person name="Pritham E.J."/>
            <person name="Richards T.A."/>
            <person name="Rocap G."/>
            <person name="Roy S.W."/>
            <person name="Sarai C."/>
            <person name="Schaack S."/>
            <person name="Shirato S."/>
            <person name="Slamovits C.H."/>
            <person name="Spencer D.F."/>
            <person name="Suzuki S."/>
            <person name="Worden A.Z."/>
            <person name="Zauner S."/>
            <person name="Barry K."/>
            <person name="Bell C."/>
            <person name="Bharti A.K."/>
            <person name="Crow J.A."/>
            <person name="Grimwood J."/>
            <person name="Kramer R."/>
            <person name="Lindquist E."/>
            <person name="Lucas S."/>
            <person name="Salamov A."/>
            <person name="McFadden G.I."/>
            <person name="Lane C.E."/>
            <person name="Keeling P.J."/>
            <person name="Gray M.W."/>
            <person name="Grigoriev I.V."/>
            <person name="Archibald J.M."/>
        </authorList>
    </citation>
    <scope>NUCLEOTIDE SEQUENCE</scope>
    <source>
        <strain evidence="4">CCMP2712</strain>
    </source>
</reference>
<dbReference type="EMBL" id="JH992980">
    <property type="protein sequence ID" value="EKX49992.1"/>
    <property type="molecule type" value="Genomic_DNA"/>
</dbReference>
<reference evidence="3" key="3">
    <citation type="submission" date="2016-03" db="UniProtKB">
        <authorList>
            <consortium name="EnsemblProtists"/>
        </authorList>
    </citation>
    <scope>IDENTIFICATION</scope>
</reference>
<dbReference type="PaxDb" id="55529-EKX49992"/>
<dbReference type="HOGENOM" id="CLU_1291136_0_0_1"/>
<dbReference type="AlphaFoldDB" id="L1JNG2"/>
<name>L1JNG2_GUITC</name>
<feature type="compositionally biased region" description="Polar residues" evidence="1">
    <location>
        <begin position="65"/>
        <end position="81"/>
    </location>
</feature>
<evidence type="ECO:0000313" key="3">
    <source>
        <dbReference type="EnsemblProtists" id="EKX49992"/>
    </source>
</evidence>
<dbReference type="KEGG" id="gtt:GUITHDRAFT_104388"/>
<protein>
    <submittedName>
        <fullName evidence="2 3">Uncharacterized protein</fullName>
    </submittedName>
</protein>
<feature type="region of interest" description="Disordered" evidence="1">
    <location>
        <begin position="60"/>
        <end position="185"/>
    </location>
</feature>
<gene>
    <name evidence="2" type="ORF">GUITHDRAFT_104388</name>
</gene>
<organism evidence="2">
    <name type="scientific">Guillardia theta (strain CCMP2712)</name>
    <name type="common">Cryptophyte</name>
    <dbReference type="NCBI Taxonomy" id="905079"/>
    <lineage>
        <taxon>Eukaryota</taxon>
        <taxon>Cryptophyceae</taxon>
        <taxon>Pyrenomonadales</taxon>
        <taxon>Geminigeraceae</taxon>
        <taxon>Guillardia</taxon>
    </lineage>
</organism>
<evidence type="ECO:0000313" key="4">
    <source>
        <dbReference type="Proteomes" id="UP000011087"/>
    </source>
</evidence>
<feature type="compositionally biased region" description="Basic and acidic residues" evidence="1">
    <location>
        <begin position="108"/>
        <end position="124"/>
    </location>
</feature>